<evidence type="ECO:0000313" key="2">
    <source>
        <dbReference type="Proteomes" id="UP000190951"/>
    </source>
</evidence>
<dbReference type="AlphaFoldDB" id="A0A1S8LD50"/>
<keyword evidence="2" id="KW-1185">Reference proteome</keyword>
<proteinExistence type="predicted"/>
<reference evidence="1 2" key="1">
    <citation type="submission" date="2022-04" db="EMBL/GenBank/DDBJ databases">
        <title>Genome sequence of C. roseum typestrain.</title>
        <authorList>
            <person name="Poehlein A."/>
            <person name="Schoch T."/>
            <person name="Duerre P."/>
            <person name="Daniel R."/>
        </authorList>
    </citation>
    <scope>NUCLEOTIDE SEQUENCE [LARGE SCALE GENOMIC DNA]</scope>
    <source>
        <strain evidence="1 2">DSM 7320</strain>
    </source>
</reference>
<dbReference type="Proteomes" id="UP000190951">
    <property type="component" value="Chromosome"/>
</dbReference>
<protein>
    <submittedName>
        <fullName evidence="1">Uncharacterized protein</fullName>
    </submittedName>
</protein>
<gene>
    <name evidence="1" type="ORF">CROST_016420</name>
</gene>
<dbReference type="RefSeq" id="WP_077850552.1">
    <property type="nucleotide sequence ID" value="NZ_CP096983.1"/>
</dbReference>
<organism evidence="1 2">
    <name type="scientific">Clostridium felsineum</name>
    <dbReference type="NCBI Taxonomy" id="36839"/>
    <lineage>
        <taxon>Bacteria</taxon>
        <taxon>Bacillati</taxon>
        <taxon>Bacillota</taxon>
        <taxon>Clostridia</taxon>
        <taxon>Eubacteriales</taxon>
        <taxon>Clostridiaceae</taxon>
        <taxon>Clostridium</taxon>
    </lineage>
</organism>
<dbReference type="EMBL" id="CP096983">
    <property type="protein sequence ID" value="URZ10926.1"/>
    <property type="molecule type" value="Genomic_DNA"/>
</dbReference>
<dbReference type="KEGG" id="crw:CROST_016420"/>
<dbReference type="STRING" id="84029.CROST_11100"/>
<sequence>MNFISGNADAPTKIVYEYISAFGGISMAFAIIMLGIKMLLTAHKKDSREKAMESLGKIAAGGFILGISLILAGFLGWVANTSGVELNTKNATISDTSKMDTSDDGGSFVVRAVGDVIDTVPKAVDKIVDAGIGFKPLGDLIFNTDKMDLAPFKDAEWQNLNYLYVLMCTLVAPLLLIMIAKTGFSMIIFSDSTAKKIDLKEELMNWFICAFLLAVAPLFVQGLFELFNAFTDALTTATKSILGDVSKSPAFTTSALSSLKTGSPVTTAIVHLLYAWQIVRINIIFLSRKVVLTVMYVFTPIAIALWGINHKVHAAAIWFGEIITNASMQFFYAFTFTVMIAALGVSTWQDWLLALVWLTALTKIAEMLRNSLQGFFTKVSGIDETTLAGGALGTVGAIAGGMSSAFGMTIGGKHSSGGVGGGFKDFKASEVGNKVFGNTLGNLTGKGGNSVKGSTSSIKNATSFGDNLKDYGSYNMGDGFPVGNNDEEYNIDKPDTTIEQFKQDSAKQGLNNSILADNLNSEMAGNKAGSRTKGVLTAMTAGDPMFKGLAQAGGNLVGGVQNRISTAKAMYKTASQMEKLGLAKDKKEAIQTLFGGNNDLKANFKRLKVLNKPANALLNHTANTKVGKTLRTAHNVSGFSKNISHGNNSAAAMNLVKAHPFNRLGDKDKTKIIAQTNPYTSIDGFNGWS</sequence>
<name>A0A1S8LD50_9CLOT</name>
<evidence type="ECO:0000313" key="1">
    <source>
        <dbReference type="EMBL" id="URZ10926.1"/>
    </source>
</evidence>
<accession>A0A1S8LD50</accession>